<feature type="compositionally biased region" description="Basic and acidic residues" evidence="1">
    <location>
        <begin position="126"/>
        <end position="137"/>
    </location>
</feature>
<feature type="transmembrane region" description="Helical" evidence="2">
    <location>
        <begin position="20"/>
        <end position="38"/>
    </location>
</feature>
<sequence>MNKFIEYIKNKINGSKMTGYVIVIALAALLVILVSNMFSTSSQQDLGQEVPRLELESEPESTEVNSHEGGATSDVEVLEQSYKKQLESMLENINGVSEVTVMVNLDSTNVKVYEKNLIHGQQQTEENDRNGGTRQIEDSTEETQTVIIRQGDKESPVLVQTKKPQVRGVLVTAKGVEKATVKQWVVEAVSRVLDVPTHRVSVMPKN</sequence>
<keyword evidence="2" id="KW-1133">Transmembrane helix</keyword>
<keyword evidence="2" id="KW-0472">Membrane</keyword>
<gene>
    <name evidence="3" type="ORF">GCM10008025_10040</name>
</gene>
<name>A0A916RRS3_9BACI</name>
<dbReference type="NCBIfam" id="TIGR02830">
    <property type="entry name" value="spore_III_AG"/>
    <property type="match status" value="1"/>
</dbReference>
<dbReference type="AlphaFoldDB" id="A0A916RRS3"/>
<evidence type="ECO:0000256" key="1">
    <source>
        <dbReference type="SAM" id="MobiDB-lite"/>
    </source>
</evidence>
<proteinExistence type="predicted"/>
<evidence type="ECO:0000256" key="2">
    <source>
        <dbReference type="SAM" id="Phobius"/>
    </source>
</evidence>
<dbReference type="EMBL" id="BMEY01000004">
    <property type="protein sequence ID" value="GGA68093.1"/>
    <property type="molecule type" value="Genomic_DNA"/>
</dbReference>
<evidence type="ECO:0000313" key="4">
    <source>
        <dbReference type="Proteomes" id="UP000613512"/>
    </source>
</evidence>
<reference evidence="3" key="1">
    <citation type="journal article" date="2014" name="Int. J. Syst. Evol. Microbiol.">
        <title>Complete genome sequence of Corynebacterium casei LMG S-19264T (=DSM 44701T), isolated from a smear-ripened cheese.</title>
        <authorList>
            <consortium name="US DOE Joint Genome Institute (JGI-PGF)"/>
            <person name="Walter F."/>
            <person name="Albersmeier A."/>
            <person name="Kalinowski J."/>
            <person name="Ruckert C."/>
        </authorList>
    </citation>
    <scope>NUCLEOTIDE SEQUENCE</scope>
    <source>
        <strain evidence="3">CGMCC 1.12408</strain>
    </source>
</reference>
<feature type="region of interest" description="Disordered" evidence="1">
    <location>
        <begin position="121"/>
        <end position="142"/>
    </location>
</feature>
<feature type="region of interest" description="Disordered" evidence="1">
    <location>
        <begin position="54"/>
        <end position="73"/>
    </location>
</feature>
<evidence type="ECO:0000313" key="3">
    <source>
        <dbReference type="EMBL" id="GGA68093.1"/>
    </source>
</evidence>
<dbReference type="InterPro" id="IPR014195">
    <property type="entry name" value="Spore_III_AG"/>
</dbReference>
<keyword evidence="4" id="KW-1185">Reference proteome</keyword>
<organism evidence="3 4">
    <name type="scientific">Ornithinibacillus halotolerans</name>
    <dbReference type="NCBI Taxonomy" id="1274357"/>
    <lineage>
        <taxon>Bacteria</taxon>
        <taxon>Bacillati</taxon>
        <taxon>Bacillota</taxon>
        <taxon>Bacilli</taxon>
        <taxon>Bacillales</taxon>
        <taxon>Bacillaceae</taxon>
        <taxon>Ornithinibacillus</taxon>
    </lineage>
</organism>
<protein>
    <submittedName>
        <fullName evidence="3">Stage III sporulation protein AG</fullName>
    </submittedName>
</protein>
<dbReference type="Proteomes" id="UP000613512">
    <property type="component" value="Unassembled WGS sequence"/>
</dbReference>
<accession>A0A916RRS3</accession>
<reference evidence="3" key="2">
    <citation type="submission" date="2020-09" db="EMBL/GenBank/DDBJ databases">
        <authorList>
            <person name="Sun Q."/>
            <person name="Zhou Y."/>
        </authorList>
    </citation>
    <scope>NUCLEOTIDE SEQUENCE</scope>
    <source>
        <strain evidence="3">CGMCC 1.12408</strain>
    </source>
</reference>
<dbReference type="RefSeq" id="WP_229740655.1">
    <property type="nucleotide sequence ID" value="NZ_BMEY01000004.1"/>
</dbReference>
<comment type="caution">
    <text evidence="3">The sequence shown here is derived from an EMBL/GenBank/DDBJ whole genome shotgun (WGS) entry which is preliminary data.</text>
</comment>
<keyword evidence="2" id="KW-0812">Transmembrane</keyword>